<comment type="similarity">
    <text evidence="7">Belongs to the queuine tRNA-ribosyltransferase family.</text>
</comment>
<feature type="binding site" evidence="7">
    <location>
        <position position="216"/>
    </location>
    <ligand>
        <name>substrate</name>
    </ligand>
</feature>
<evidence type="ECO:0000256" key="3">
    <source>
        <dbReference type="ARBA" id="ARBA00022679"/>
    </source>
</evidence>
<dbReference type="UniPathway" id="UPA00392"/>
<dbReference type="OrthoDB" id="9805417at2"/>
<keyword evidence="7" id="KW-0479">Metal-binding</keyword>
<comment type="catalytic activity">
    <reaction evidence="6 7">
        <text>7-aminomethyl-7-carbaguanine + guanosine(34) in tRNA = 7-aminomethyl-7-carbaguanosine(34) in tRNA + guanine</text>
        <dbReference type="Rhea" id="RHEA:24104"/>
        <dbReference type="Rhea" id="RHEA-COMP:10341"/>
        <dbReference type="Rhea" id="RHEA-COMP:10342"/>
        <dbReference type="ChEBI" id="CHEBI:16235"/>
        <dbReference type="ChEBI" id="CHEBI:58703"/>
        <dbReference type="ChEBI" id="CHEBI:74269"/>
        <dbReference type="ChEBI" id="CHEBI:82833"/>
        <dbReference type="EC" id="2.4.2.29"/>
    </reaction>
</comment>
<organism evidence="9 10">
    <name type="scientific">Denitrovibrio acetiphilus (strain DSM 12809 / NBRC 114555 / N2460)</name>
    <dbReference type="NCBI Taxonomy" id="522772"/>
    <lineage>
        <taxon>Bacteria</taxon>
        <taxon>Pseudomonadati</taxon>
        <taxon>Deferribacterota</taxon>
        <taxon>Deferribacteres</taxon>
        <taxon>Deferribacterales</taxon>
        <taxon>Geovibrionaceae</taxon>
        <taxon>Denitrovibrio</taxon>
    </lineage>
</organism>
<dbReference type="HAMAP" id="MF_00168">
    <property type="entry name" value="Q_tRNA_Tgt"/>
    <property type="match status" value="1"/>
</dbReference>
<dbReference type="Gene3D" id="3.20.20.105">
    <property type="entry name" value="Queuine tRNA-ribosyltransferase-like"/>
    <property type="match status" value="1"/>
</dbReference>
<feature type="region of interest" description="RNA binding" evidence="7">
    <location>
        <begin position="247"/>
        <end position="253"/>
    </location>
</feature>
<feature type="binding site" evidence="7">
    <location>
        <position position="304"/>
    </location>
    <ligand>
        <name>Zn(2+)</name>
        <dbReference type="ChEBI" id="CHEBI:29105"/>
    </ligand>
</feature>
<keyword evidence="10" id="KW-1185">Reference proteome</keyword>
<dbReference type="EMBL" id="CP001968">
    <property type="protein sequence ID" value="ADD69214.1"/>
    <property type="molecule type" value="Genomic_DNA"/>
</dbReference>
<evidence type="ECO:0000256" key="2">
    <source>
        <dbReference type="ARBA" id="ARBA00022676"/>
    </source>
</evidence>
<dbReference type="InterPro" id="IPR036511">
    <property type="entry name" value="TGT-like_sf"/>
</dbReference>
<dbReference type="GO" id="GO:0005829">
    <property type="term" value="C:cytosol"/>
    <property type="evidence" value="ECO:0007669"/>
    <property type="project" value="TreeGrafter"/>
</dbReference>
<dbReference type="KEGG" id="dap:Dacet_2453"/>
<evidence type="ECO:0000256" key="6">
    <source>
        <dbReference type="ARBA" id="ARBA00050112"/>
    </source>
</evidence>
<accession>D4H485</accession>
<dbReference type="Proteomes" id="UP000002012">
    <property type="component" value="Chromosome"/>
</dbReference>
<comment type="cofactor">
    <cofactor evidence="7">
        <name>Zn(2+)</name>
        <dbReference type="ChEBI" id="CHEBI:29105"/>
    </cofactor>
    <text evidence="7">Binds 1 zinc ion per subunit.</text>
</comment>
<feature type="active site" description="Nucleophile" evidence="7">
    <location>
        <position position="266"/>
    </location>
</feature>
<feature type="binding site" evidence="7">
    <location>
        <position position="309"/>
    </location>
    <ligand>
        <name>Zn(2+)</name>
        <dbReference type="ChEBI" id="CHEBI:29105"/>
    </ligand>
</feature>
<dbReference type="FunCoup" id="D4H485">
    <property type="interactions" value="511"/>
</dbReference>
<evidence type="ECO:0000256" key="1">
    <source>
        <dbReference type="ARBA" id="ARBA00004691"/>
    </source>
</evidence>
<keyword evidence="5 7" id="KW-0671">Queuosine biosynthesis</keyword>
<dbReference type="Pfam" id="PF01702">
    <property type="entry name" value="TGT"/>
    <property type="match status" value="1"/>
</dbReference>
<dbReference type="PaxDb" id="522772-Dacet_2453"/>
<evidence type="ECO:0000259" key="8">
    <source>
        <dbReference type="Pfam" id="PF01702"/>
    </source>
</evidence>
<dbReference type="InterPro" id="IPR050076">
    <property type="entry name" value="ArchSynthase1/Queuine_TRR"/>
</dbReference>
<dbReference type="InterPro" id="IPR002616">
    <property type="entry name" value="tRNA_ribo_trans-like"/>
</dbReference>
<keyword evidence="3 7" id="KW-0808">Transferase</keyword>
<sequence length="372" mass="41858">MDKFNFTLEETDGRARTGLIETPHGNIETPIFMPVGTVGSVKTISPAELTDDIGAQIILGNTYHLHLRPGDEVVAKHGGLAKFNSWNKPTLTDSGGFQVFSLAEMNKITDEGVHFRSHLDGSRLFISPEESIRIQQNIGADIMMAFDECVSLPSERQYVVEAMERTYRWAQRSFDARTRDDQALFGIIQGGVEKDLRKISAEQITSIPFDGFAIGGLSVGEEIPVMYDICSHTTEFMPKDKPRYLMGVGTPQDLLHGISYGVDMFDCVMPTRNARNGLLFTSRGKLHIKRKEWELSDAPVDANCNCYTCRNFSRGYLRHLWKAGEYLGMRLNSLHNLHFYLSLVKRARNAIKLGVYNNFMKETLEEMSVGGE</sequence>
<feature type="domain" description="tRNA-guanine(15) transglycosylase-like" evidence="8">
    <location>
        <begin position="14"/>
        <end position="367"/>
    </location>
</feature>
<dbReference type="HOGENOM" id="CLU_022060_0_1_0"/>
<dbReference type="NCBIfam" id="TIGR00449">
    <property type="entry name" value="tgt_general"/>
    <property type="match status" value="1"/>
</dbReference>
<dbReference type="SUPFAM" id="SSF51713">
    <property type="entry name" value="tRNA-guanine transglycosylase"/>
    <property type="match status" value="1"/>
</dbReference>
<gene>
    <name evidence="7" type="primary">tgt</name>
    <name evidence="9" type="ordered locus">Dacet_2453</name>
</gene>
<keyword evidence="4 7" id="KW-0819">tRNA processing</keyword>
<name>D4H485_DENA2</name>
<comment type="subunit">
    <text evidence="7">Homodimer. Within each dimer, one monomer is responsible for RNA recognition and catalysis, while the other monomer binds to the replacement base PreQ1.</text>
</comment>
<dbReference type="AlphaFoldDB" id="D4H485"/>
<evidence type="ECO:0000256" key="7">
    <source>
        <dbReference type="HAMAP-Rule" id="MF_00168"/>
    </source>
</evidence>
<dbReference type="RefSeq" id="WP_013011715.1">
    <property type="nucleotide sequence ID" value="NC_013943.1"/>
</dbReference>
<dbReference type="GO" id="GO:0046872">
    <property type="term" value="F:metal ion binding"/>
    <property type="evidence" value="ECO:0007669"/>
    <property type="project" value="UniProtKB-KW"/>
</dbReference>
<feature type="region of interest" description="RNA binding; important for wobble base 34 recognition" evidence="7">
    <location>
        <begin position="271"/>
        <end position="275"/>
    </location>
</feature>
<evidence type="ECO:0000256" key="5">
    <source>
        <dbReference type="ARBA" id="ARBA00022785"/>
    </source>
</evidence>
<dbReference type="NCBIfam" id="TIGR00430">
    <property type="entry name" value="Q_tRNA_tgt"/>
    <property type="match status" value="1"/>
</dbReference>
<dbReference type="GO" id="GO:0008479">
    <property type="term" value="F:tRNA-guanosine(34) queuine transglycosylase activity"/>
    <property type="evidence" value="ECO:0007669"/>
    <property type="project" value="UniProtKB-UniRule"/>
</dbReference>
<proteinExistence type="inferred from homology"/>
<evidence type="ECO:0000313" key="10">
    <source>
        <dbReference type="Proteomes" id="UP000002012"/>
    </source>
</evidence>
<reference evidence="9 10" key="1">
    <citation type="journal article" date="2010" name="Stand. Genomic Sci.">
        <title>Complete genome sequence of Denitrovibrio acetiphilus type strain (N2460).</title>
        <authorList>
            <person name="Kiss H."/>
            <person name="Lang E."/>
            <person name="Lapidus A."/>
            <person name="Copeland A."/>
            <person name="Nolan M."/>
            <person name="Glavina Del Rio T."/>
            <person name="Chen F."/>
            <person name="Lucas S."/>
            <person name="Tice H."/>
            <person name="Cheng J.F."/>
            <person name="Han C."/>
            <person name="Goodwin L."/>
            <person name="Pitluck S."/>
            <person name="Liolios K."/>
            <person name="Pati A."/>
            <person name="Ivanova N."/>
            <person name="Mavromatis K."/>
            <person name="Chen A."/>
            <person name="Palaniappan K."/>
            <person name="Land M."/>
            <person name="Hauser L."/>
            <person name="Chang Y.J."/>
            <person name="Jeffries C.D."/>
            <person name="Detter J.C."/>
            <person name="Brettin T."/>
            <person name="Spring S."/>
            <person name="Rohde M."/>
            <person name="Goker M."/>
            <person name="Woyke T."/>
            <person name="Bristow J."/>
            <person name="Eisen J.A."/>
            <person name="Markowitz V."/>
            <person name="Hugenholtz P."/>
            <person name="Kyrpides N.C."/>
            <person name="Klenk H.P."/>
        </authorList>
    </citation>
    <scope>NUCLEOTIDE SEQUENCE [LARGE SCALE GENOMIC DNA]</scope>
    <source>
        <strain evidence="10">DSM 12809 / NBRC 114555 / N2460</strain>
    </source>
</reference>
<feature type="active site" description="Proton acceptor" evidence="7">
    <location>
        <position position="93"/>
    </location>
</feature>
<keyword evidence="7" id="KW-0862">Zinc</keyword>
<feature type="binding site" evidence="7">
    <location>
        <position position="147"/>
    </location>
    <ligand>
        <name>substrate</name>
    </ligand>
</feature>
<feature type="binding site" evidence="7">
    <location>
        <position position="306"/>
    </location>
    <ligand>
        <name>Zn(2+)</name>
        <dbReference type="ChEBI" id="CHEBI:29105"/>
    </ligand>
</feature>
<dbReference type="EC" id="2.4.2.29" evidence="7"/>
<feature type="binding site" evidence="7">
    <location>
        <position position="189"/>
    </location>
    <ligand>
        <name>substrate</name>
    </ligand>
</feature>
<keyword evidence="2 7" id="KW-0328">Glycosyltransferase</keyword>
<comment type="function">
    <text evidence="7">Catalyzes the base-exchange of a guanine (G) residue with the queuine precursor 7-aminomethyl-7-deazaguanine (PreQ1) at position 34 (anticodon wobble position) in tRNAs with GU(N) anticodons (tRNA-Asp, -Asn, -His and -Tyr). Catalysis occurs through a double-displacement mechanism. The nucleophile active site attacks the C1' of nucleotide 34 to detach the guanine base from the RNA, forming a covalent enzyme-RNA intermediate. The proton acceptor active site deprotonates the incoming PreQ1, allowing a nucleophilic attack on the C1' of the ribose to form the product. After dissociation, two additional enzymatic reactions on the tRNA convert PreQ1 to queuine (Q), resulting in the hypermodified nucleoside queuosine (7-(((4,5-cis-dihydroxy-2-cyclopenten-1-yl)amino)methyl)-7-deazaguanosine).</text>
</comment>
<dbReference type="GO" id="GO:0008616">
    <property type="term" value="P:tRNA queuosine(34) biosynthetic process"/>
    <property type="evidence" value="ECO:0007669"/>
    <property type="project" value="UniProtKB-UniRule"/>
</dbReference>
<feature type="binding site" evidence="7">
    <location>
        <begin position="93"/>
        <end position="97"/>
    </location>
    <ligand>
        <name>substrate</name>
    </ligand>
</feature>
<dbReference type="PANTHER" id="PTHR46499">
    <property type="entry name" value="QUEUINE TRNA-RIBOSYLTRANSFERASE"/>
    <property type="match status" value="1"/>
</dbReference>
<dbReference type="eggNOG" id="COG0343">
    <property type="taxonomic scope" value="Bacteria"/>
</dbReference>
<comment type="pathway">
    <text evidence="1 7">tRNA modification; tRNA-queuosine biosynthesis.</text>
</comment>
<evidence type="ECO:0000256" key="4">
    <source>
        <dbReference type="ARBA" id="ARBA00022694"/>
    </source>
</evidence>
<feature type="binding site" evidence="7">
    <location>
        <position position="335"/>
    </location>
    <ligand>
        <name>Zn(2+)</name>
        <dbReference type="ChEBI" id="CHEBI:29105"/>
    </ligand>
</feature>
<dbReference type="InParanoid" id="D4H485"/>
<dbReference type="STRING" id="522772.Dacet_2453"/>
<dbReference type="FunFam" id="3.20.20.105:FF:000001">
    <property type="entry name" value="Queuine tRNA-ribosyltransferase"/>
    <property type="match status" value="1"/>
</dbReference>
<protein>
    <recommendedName>
        <fullName evidence="7">Queuine tRNA-ribosyltransferase</fullName>
        <ecNumber evidence="7">2.4.2.29</ecNumber>
    </recommendedName>
    <alternativeName>
        <fullName evidence="7">Guanine insertion enzyme</fullName>
    </alternativeName>
    <alternativeName>
        <fullName evidence="7">tRNA-guanine transglycosylase</fullName>
    </alternativeName>
</protein>
<evidence type="ECO:0000313" key="9">
    <source>
        <dbReference type="EMBL" id="ADD69214.1"/>
    </source>
</evidence>
<dbReference type="InterPro" id="IPR004803">
    <property type="entry name" value="TGT"/>
</dbReference>
<dbReference type="PANTHER" id="PTHR46499:SF1">
    <property type="entry name" value="QUEUINE TRNA-RIBOSYLTRANSFERASE"/>
    <property type="match status" value="1"/>
</dbReference>